<accession>F0X533</accession>
<reference evidence="1" key="1">
    <citation type="submission" date="2011-02" db="EMBL/GenBank/DDBJ databases">
        <title>Construction and analysis of full-length cDNA library of Cryptosporidium parvum.</title>
        <authorList>
            <person name="Yamagishi J."/>
            <person name="Wakaguri H."/>
            <person name="Sugano S."/>
            <person name="Kawano S."/>
            <person name="Fujisaki K."/>
            <person name="Sugimoto C."/>
            <person name="Watanabe J."/>
            <person name="Suzuki Y."/>
            <person name="Kimata I."/>
            <person name="Xuan X."/>
        </authorList>
    </citation>
    <scope>NUCLEOTIDE SEQUENCE</scope>
    <source>
        <strain evidence="1">HNJ-1</strain>
    </source>
</reference>
<dbReference type="AlphaFoldDB" id="F0X533"/>
<name>F0X533_CRYPV</name>
<sequence>MMSSILEKQSILVAPSASAINIYFPRLAITPILTANPFPLFTRLDNKRILPPIISLFWIFCLQKSSQIFKVSSLPPSFTKIISYINFGSSLFLLSI</sequence>
<dbReference type="EMBL" id="FX115998">
    <property type="protein sequence ID" value="BAJ78101.1"/>
    <property type="molecule type" value="mRNA"/>
</dbReference>
<protein>
    <submittedName>
        <fullName evidence="1">Uncharacterized protein</fullName>
    </submittedName>
</protein>
<proteinExistence type="evidence at transcript level"/>
<evidence type="ECO:0000313" key="1">
    <source>
        <dbReference type="EMBL" id="BAJ77704.1"/>
    </source>
</evidence>
<organism evidence="1">
    <name type="scientific">Cryptosporidium parvum</name>
    <dbReference type="NCBI Taxonomy" id="5807"/>
    <lineage>
        <taxon>Eukaryota</taxon>
        <taxon>Sar</taxon>
        <taxon>Alveolata</taxon>
        <taxon>Apicomplexa</taxon>
        <taxon>Conoidasida</taxon>
        <taxon>Coccidia</taxon>
        <taxon>Eucoccidiorida</taxon>
        <taxon>Eimeriorina</taxon>
        <taxon>Cryptosporidiidae</taxon>
        <taxon>Cryptosporidium</taxon>
    </lineage>
</organism>
<dbReference type="EMBL" id="FX115601">
    <property type="protein sequence ID" value="BAJ77704.1"/>
    <property type="molecule type" value="mRNA"/>
</dbReference>